<gene>
    <name evidence="2" type="ORF">J2Z65_003174</name>
</gene>
<accession>A0ABS4HZH2</accession>
<dbReference type="InterPro" id="IPR019635">
    <property type="entry name" value="DUF2500"/>
</dbReference>
<keyword evidence="2" id="KW-0378">Hydrolase</keyword>
<name>A0ABS4HZH2_9BACL</name>
<dbReference type="Pfam" id="PF10694">
    <property type="entry name" value="DUF2500"/>
    <property type="match status" value="1"/>
</dbReference>
<proteinExistence type="predicted"/>
<dbReference type="EMBL" id="JAGGKV010000007">
    <property type="protein sequence ID" value="MBP1963953.1"/>
    <property type="molecule type" value="Genomic_DNA"/>
</dbReference>
<keyword evidence="1" id="KW-1133">Transmembrane helix</keyword>
<comment type="caution">
    <text evidence="2">The sequence shown here is derived from an EMBL/GenBank/DDBJ whole genome shotgun (WGS) entry which is preliminary data.</text>
</comment>
<reference evidence="2 3" key="1">
    <citation type="submission" date="2021-03" db="EMBL/GenBank/DDBJ databases">
        <title>Genomic Encyclopedia of Type Strains, Phase IV (KMG-IV): sequencing the most valuable type-strain genomes for metagenomic binning, comparative biology and taxonomic classification.</title>
        <authorList>
            <person name="Goeker M."/>
        </authorList>
    </citation>
    <scope>NUCLEOTIDE SEQUENCE [LARGE SCALE GENOMIC DNA]</scope>
    <source>
        <strain evidence="2 3">DSM 24950</strain>
    </source>
</reference>
<dbReference type="Proteomes" id="UP001519344">
    <property type="component" value="Unassembled WGS sequence"/>
</dbReference>
<keyword evidence="1" id="KW-0812">Transmembrane</keyword>
<feature type="transmembrane region" description="Helical" evidence="1">
    <location>
        <begin position="18"/>
        <end position="39"/>
    </location>
</feature>
<evidence type="ECO:0000313" key="3">
    <source>
        <dbReference type="Proteomes" id="UP001519344"/>
    </source>
</evidence>
<keyword evidence="3" id="KW-1185">Reference proteome</keyword>
<keyword evidence="1" id="KW-0472">Membrane</keyword>
<dbReference type="Gene3D" id="2.40.50.660">
    <property type="match status" value="1"/>
</dbReference>
<organism evidence="2 3">
    <name type="scientific">Paenibacillus aceris</name>
    <dbReference type="NCBI Taxonomy" id="869555"/>
    <lineage>
        <taxon>Bacteria</taxon>
        <taxon>Bacillati</taxon>
        <taxon>Bacillota</taxon>
        <taxon>Bacilli</taxon>
        <taxon>Bacillales</taxon>
        <taxon>Paenibacillaceae</taxon>
        <taxon>Paenibacillus</taxon>
    </lineage>
</organism>
<sequence length="130" mass="14438">MSTGFNTGPFPSQNGGGLFMLIFTIMAVLIGGFILFMIIRGFLTWSSNNASPIQNLVCKVVAKRMQVSGGSGDSSSNTSYYATFEFEDRRRLELRVGRDQFGYIVEGDEGILTYQGTRFKGFSRQLSFQT</sequence>
<protein>
    <submittedName>
        <fullName evidence="2">Alpha/beta hydrolase family protein</fullName>
    </submittedName>
</protein>
<dbReference type="GO" id="GO:0016787">
    <property type="term" value="F:hydrolase activity"/>
    <property type="evidence" value="ECO:0007669"/>
    <property type="project" value="UniProtKB-KW"/>
</dbReference>
<evidence type="ECO:0000256" key="1">
    <source>
        <dbReference type="SAM" id="Phobius"/>
    </source>
</evidence>
<evidence type="ECO:0000313" key="2">
    <source>
        <dbReference type="EMBL" id="MBP1963953.1"/>
    </source>
</evidence>
<dbReference type="RefSeq" id="WP_240159574.1">
    <property type="nucleotide sequence ID" value="NZ_JAAOZR010000007.1"/>
</dbReference>